<dbReference type="EMBL" id="JBBPCO010000018">
    <property type="protein sequence ID" value="MEK8090889.1"/>
    <property type="molecule type" value="Genomic_DNA"/>
</dbReference>
<dbReference type="InterPro" id="IPR044068">
    <property type="entry name" value="CB"/>
</dbReference>
<evidence type="ECO:0000256" key="2">
    <source>
        <dbReference type="ARBA" id="ARBA00022908"/>
    </source>
</evidence>
<keyword evidence="9" id="KW-1185">Reference proteome</keyword>
<keyword evidence="2" id="KW-0229">DNA integration</keyword>
<dbReference type="Gene3D" id="3.30.160.390">
    <property type="entry name" value="Integrase, DNA-binding domain"/>
    <property type="match status" value="1"/>
</dbReference>
<dbReference type="InterPro" id="IPR011010">
    <property type="entry name" value="DNA_brk_join_enz"/>
</dbReference>
<keyword evidence="3 5" id="KW-0238">DNA-binding</keyword>
<dbReference type="InterPro" id="IPR002104">
    <property type="entry name" value="Integrase_catalytic"/>
</dbReference>
<accession>A0ABU9DBJ1</accession>
<evidence type="ECO:0000256" key="5">
    <source>
        <dbReference type="PROSITE-ProRule" id="PRU01248"/>
    </source>
</evidence>
<sequence length="430" mass="48331">MTKLKVKQIEAAKPGPKDVYLRDGDGLELRIFPSGRRVWQLRYRYGDKRRVLSLGGYEHVTLVEARNKAHAARGLIERGIDPIEQQRTEAAQRAAEQAAESTIPSVSDLFDNWMTVYVEHHSRRPELYKSMLKDFLASHGELKTRDLTRAHVAGYIDKVLARGARVAANRKLAYLKQMLAHGEARGYLDSNPAALMNKRHAGGHETPRNRVLSEAEIRQLLTALPDAGLPDWAQQVIRILLATGARSEDIVNARWEHLDLDGQRWHIPEPKQSRKHRPRSHDVFLSDYATCAFKALSQYRVGDYILTSSRKPDQPINDKTLAHLIGDRQGGKAQQNRTATHHDALVLPGGRWTAHDLRRSCAAGMTRLGIDPFVADRCLGHALPSRMMEVYQVTHSDAALAEAWRRWGRKLALLEDAEPGADVVPLTKAG</sequence>
<organism evidence="8 9">
    <name type="scientific">Thermithiobacillus plumbiphilus</name>
    <dbReference type="NCBI Taxonomy" id="1729899"/>
    <lineage>
        <taxon>Bacteria</taxon>
        <taxon>Pseudomonadati</taxon>
        <taxon>Pseudomonadota</taxon>
        <taxon>Acidithiobacillia</taxon>
        <taxon>Acidithiobacillales</taxon>
        <taxon>Thermithiobacillaceae</taxon>
        <taxon>Thermithiobacillus</taxon>
    </lineage>
</organism>
<dbReference type="InterPro" id="IPR013762">
    <property type="entry name" value="Integrase-like_cat_sf"/>
</dbReference>
<proteinExistence type="inferred from homology"/>
<name>A0ABU9DBJ1_9PROT</name>
<evidence type="ECO:0000256" key="3">
    <source>
        <dbReference type="ARBA" id="ARBA00023125"/>
    </source>
</evidence>
<keyword evidence="4" id="KW-0233">DNA recombination</keyword>
<dbReference type="RefSeq" id="WP_341371944.1">
    <property type="nucleotide sequence ID" value="NZ_JBBPCO010000018.1"/>
</dbReference>
<feature type="domain" description="Core-binding (CB)" evidence="7">
    <location>
        <begin position="104"/>
        <end position="183"/>
    </location>
</feature>
<evidence type="ECO:0000313" key="9">
    <source>
        <dbReference type="Proteomes" id="UP001446205"/>
    </source>
</evidence>
<dbReference type="Gene3D" id="1.10.443.10">
    <property type="entry name" value="Intergrase catalytic core"/>
    <property type="match status" value="1"/>
</dbReference>
<dbReference type="Pfam" id="PF13356">
    <property type="entry name" value="Arm-DNA-bind_3"/>
    <property type="match status" value="1"/>
</dbReference>
<dbReference type="Proteomes" id="UP001446205">
    <property type="component" value="Unassembled WGS sequence"/>
</dbReference>
<evidence type="ECO:0000259" key="6">
    <source>
        <dbReference type="PROSITE" id="PS51898"/>
    </source>
</evidence>
<dbReference type="Gene3D" id="1.10.150.130">
    <property type="match status" value="1"/>
</dbReference>
<dbReference type="InterPro" id="IPR025166">
    <property type="entry name" value="Integrase_DNA_bind_dom"/>
</dbReference>
<reference evidence="8 9" key="1">
    <citation type="submission" date="2024-04" db="EMBL/GenBank/DDBJ databases">
        <authorList>
            <person name="Abashina T."/>
            <person name="Shaikin A."/>
        </authorList>
    </citation>
    <scope>NUCLEOTIDE SEQUENCE [LARGE SCALE GENOMIC DNA]</scope>
    <source>
        <strain evidence="8 9">AAFK</strain>
    </source>
</reference>
<evidence type="ECO:0000313" key="8">
    <source>
        <dbReference type="EMBL" id="MEK8090889.1"/>
    </source>
</evidence>
<comment type="similarity">
    <text evidence="1">Belongs to the 'phage' integrase family.</text>
</comment>
<dbReference type="PANTHER" id="PTHR30629">
    <property type="entry name" value="PROPHAGE INTEGRASE"/>
    <property type="match status" value="1"/>
</dbReference>
<dbReference type="GO" id="GO:0003677">
    <property type="term" value="F:DNA binding"/>
    <property type="evidence" value="ECO:0007669"/>
    <property type="project" value="UniProtKB-KW"/>
</dbReference>
<gene>
    <name evidence="8" type="ORF">WOB96_14110</name>
</gene>
<dbReference type="InterPro" id="IPR050808">
    <property type="entry name" value="Phage_Integrase"/>
</dbReference>
<feature type="domain" description="Tyr recombinase" evidence="6">
    <location>
        <begin position="207"/>
        <end position="405"/>
    </location>
</feature>
<dbReference type="InterPro" id="IPR010998">
    <property type="entry name" value="Integrase_recombinase_N"/>
</dbReference>
<dbReference type="InterPro" id="IPR038488">
    <property type="entry name" value="Integrase_DNA-bd_sf"/>
</dbReference>
<comment type="caution">
    <text evidence="8">The sequence shown here is derived from an EMBL/GenBank/DDBJ whole genome shotgun (WGS) entry which is preliminary data.</text>
</comment>
<dbReference type="PANTHER" id="PTHR30629:SF2">
    <property type="entry name" value="PROPHAGE INTEGRASE INTS-RELATED"/>
    <property type="match status" value="1"/>
</dbReference>
<dbReference type="SUPFAM" id="SSF56349">
    <property type="entry name" value="DNA breaking-rejoining enzymes"/>
    <property type="match status" value="1"/>
</dbReference>
<dbReference type="Pfam" id="PF00589">
    <property type="entry name" value="Phage_integrase"/>
    <property type="match status" value="1"/>
</dbReference>
<evidence type="ECO:0000256" key="1">
    <source>
        <dbReference type="ARBA" id="ARBA00008857"/>
    </source>
</evidence>
<dbReference type="PROSITE" id="PS51898">
    <property type="entry name" value="TYR_RECOMBINASE"/>
    <property type="match status" value="1"/>
</dbReference>
<dbReference type="PROSITE" id="PS51900">
    <property type="entry name" value="CB"/>
    <property type="match status" value="1"/>
</dbReference>
<evidence type="ECO:0000259" key="7">
    <source>
        <dbReference type="PROSITE" id="PS51900"/>
    </source>
</evidence>
<protein>
    <submittedName>
        <fullName evidence="8">Integrase arm-type DNA-binding domain-containing protein</fullName>
    </submittedName>
</protein>
<evidence type="ECO:0000256" key="4">
    <source>
        <dbReference type="ARBA" id="ARBA00023172"/>
    </source>
</evidence>